<dbReference type="InterPro" id="IPR022029">
    <property type="entry name" value="YoaR-like_PG-bd"/>
</dbReference>
<dbReference type="PANTHER" id="PTHR35788">
    <property type="entry name" value="EXPORTED PROTEIN-RELATED"/>
    <property type="match status" value="1"/>
</dbReference>
<evidence type="ECO:0000256" key="1">
    <source>
        <dbReference type="SAM" id="Phobius"/>
    </source>
</evidence>
<evidence type="ECO:0000313" key="4">
    <source>
        <dbReference type="Proteomes" id="UP000627781"/>
    </source>
</evidence>
<keyword evidence="4" id="KW-1185">Reference proteome</keyword>
<dbReference type="InterPro" id="IPR007391">
    <property type="entry name" value="Vancomycin_resist_VanW"/>
</dbReference>
<reference evidence="3 4" key="1">
    <citation type="submission" date="2020-08" db="EMBL/GenBank/DDBJ databases">
        <title>A Genomic Blueprint of the Chicken Gut Microbiome.</title>
        <authorList>
            <person name="Gilroy R."/>
            <person name="Ravi A."/>
            <person name="Getino M."/>
            <person name="Pursley I."/>
            <person name="Horton D.L."/>
            <person name="Alikhan N.-F."/>
            <person name="Baker D."/>
            <person name="Gharbi K."/>
            <person name="Hall N."/>
            <person name="Watson M."/>
            <person name="Adriaenssens E.M."/>
            <person name="Foster-Nyarko E."/>
            <person name="Jarju S."/>
            <person name="Secka A."/>
            <person name="Antonio M."/>
            <person name="Oren A."/>
            <person name="Chaudhuri R."/>
            <person name="La Ragione R.M."/>
            <person name="Hildebrand F."/>
            <person name="Pallen M.J."/>
        </authorList>
    </citation>
    <scope>NUCLEOTIDE SEQUENCE [LARGE SCALE GENOMIC DNA]</scope>
    <source>
        <strain evidence="3 4">Sa3CVN1</strain>
    </source>
</reference>
<keyword evidence="1" id="KW-0472">Membrane</keyword>
<proteinExistence type="predicted"/>
<accession>A0ABR8PQ87</accession>
<dbReference type="RefSeq" id="WP_185966895.1">
    <property type="nucleotide sequence ID" value="NZ_JACSRA010000003.1"/>
</dbReference>
<evidence type="ECO:0000313" key="3">
    <source>
        <dbReference type="EMBL" id="MBD7910338.1"/>
    </source>
</evidence>
<keyword evidence="1" id="KW-1133">Transmembrane helix</keyword>
<dbReference type="Pfam" id="PF04294">
    <property type="entry name" value="VanW"/>
    <property type="match status" value="1"/>
</dbReference>
<keyword evidence="1" id="KW-0812">Transmembrane</keyword>
<feature type="domain" description="YoaR-like putative peptidoglycan binding" evidence="2">
    <location>
        <begin position="95"/>
        <end position="206"/>
    </location>
</feature>
<dbReference type="Proteomes" id="UP000627781">
    <property type="component" value="Unassembled WGS sequence"/>
</dbReference>
<sequence>MGSQVKNISMSKSRNFQIIILGIIVIIFSGFLAYSMSNQGLIKDWENKVYPGVDVKDVELGGKSKEEASQILNDNFKTKLGEKKLNINVGKKTFSYTYKDLTANYNIDKAVEEALSYGKDKWFFQKGSIIRNNKNYEIDLDLTYDENKTQQIIEEVKKKVNVSPKNARISVNGDKIEVVPDSNGYELNTDGIEEKFKNAINNDIHGETNISLDMKEKKADITKEQLSKISGKMSTFSTNYAVGDRGSNLEIAASLVNGTILMPGQTFSYSDISQKGRGKYSFAGGYVNGKVEQVEAGGICQVCTTLYRAIMRSNIRSVERHNHMMLVGYSEPGLDATVSWGSLDYKFKNTYDFPIYIEGIGGGGTITFNIYGNPNALGGKTYELKSENLGTDAEGNIRAKSYQVTYQNGKEINRELISTDSYKQHS</sequence>
<gene>
    <name evidence="3" type="ORF">H9661_03105</name>
</gene>
<dbReference type="EMBL" id="JACSRA010000003">
    <property type="protein sequence ID" value="MBD7910338.1"/>
    <property type="molecule type" value="Genomic_DNA"/>
</dbReference>
<organism evidence="3 4">
    <name type="scientific">Clostridium cibarium</name>
    <dbReference type="NCBI Taxonomy" id="2762247"/>
    <lineage>
        <taxon>Bacteria</taxon>
        <taxon>Bacillati</taxon>
        <taxon>Bacillota</taxon>
        <taxon>Clostridia</taxon>
        <taxon>Eubacteriales</taxon>
        <taxon>Clostridiaceae</taxon>
        <taxon>Clostridium</taxon>
    </lineage>
</organism>
<feature type="transmembrane region" description="Helical" evidence="1">
    <location>
        <begin position="16"/>
        <end position="34"/>
    </location>
</feature>
<protein>
    <submittedName>
        <fullName evidence="3">VanW family protein</fullName>
    </submittedName>
</protein>
<dbReference type="Pfam" id="PF12229">
    <property type="entry name" value="PG_binding_4"/>
    <property type="match status" value="1"/>
</dbReference>
<comment type="caution">
    <text evidence="3">The sequence shown here is derived from an EMBL/GenBank/DDBJ whole genome shotgun (WGS) entry which is preliminary data.</text>
</comment>
<dbReference type="InterPro" id="IPR052913">
    <property type="entry name" value="Glycopeptide_resist_protein"/>
</dbReference>
<evidence type="ECO:0000259" key="2">
    <source>
        <dbReference type="Pfam" id="PF12229"/>
    </source>
</evidence>
<dbReference type="PANTHER" id="PTHR35788:SF1">
    <property type="entry name" value="EXPORTED PROTEIN"/>
    <property type="match status" value="1"/>
</dbReference>
<name>A0ABR8PQ87_9CLOT</name>